<dbReference type="EMBL" id="JARQZJ010000043">
    <property type="protein sequence ID" value="KAK9877655.1"/>
    <property type="molecule type" value="Genomic_DNA"/>
</dbReference>
<name>A0AAW1UC67_9CUCU</name>
<sequence length="115" mass="12804">MIVHVYLSILKRGNVTGTFSKKVVNSIVQDLNIPQFQLDAPACEQFYSIFGDGVDDTNIIAIAERWAGLLPPEALRLRLGVQQVARSEITALIVTGRDIKIFDDFNGDRLTEKLT</sequence>
<evidence type="ECO:0000313" key="1">
    <source>
        <dbReference type="EMBL" id="KAK9877655.1"/>
    </source>
</evidence>
<gene>
    <name evidence="1" type="ORF">WA026_019325</name>
</gene>
<dbReference type="Proteomes" id="UP001431783">
    <property type="component" value="Unassembled WGS sequence"/>
</dbReference>
<organism evidence="1 2">
    <name type="scientific">Henosepilachna vigintioctopunctata</name>
    <dbReference type="NCBI Taxonomy" id="420089"/>
    <lineage>
        <taxon>Eukaryota</taxon>
        <taxon>Metazoa</taxon>
        <taxon>Ecdysozoa</taxon>
        <taxon>Arthropoda</taxon>
        <taxon>Hexapoda</taxon>
        <taxon>Insecta</taxon>
        <taxon>Pterygota</taxon>
        <taxon>Neoptera</taxon>
        <taxon>Endopterygota</taxon>
        <taxon>Coleoptera</taxon>
        <taxon>Polyphaga</taxon>
        <taxon>Cucujiformia</taxon>
        <taxon>Coccinelloidea</taxon>
        <taxon>Coccinellidae</taxon>
        <taxon>Epilachninae</taxon>
        <taxon>Epilachnini</taxon>
        <taxon>Henosepilachna</taxon>
    </lineage>
</organism>
<evidence type="ECO:0000313" key="2">
    <source>
        <dbReference type="Proteomes" id="UP001431783"/>
    </source>
</evidence>
<comment type="caution">
    <text evidence="1">The sequence shown here is derived from an EMBL/GenBank/DDBJ whole genome shotgun (WGS) entry which is preliminary data.</text>
</comment>
<accession>A0AAW1UC67</accession>
<dbReference type="AlphaFoldDB" id="A0AAW1UC67"/>
<protein>
    <submittedName>
        <fullName evidence="1">Uncharacterized protein</fullName>
    </submittedName>
</protein>
<proteinExistence type="predicted"/>
<keyword evidence="2" id="KW-1185">Reference proteome</keyword>
<reference evidence="1 2" key="1">
    <citation type="submission" date="2023-03" db="EMBL/GenBank/DDBJ databases">
        <title>Genome insight into feeding habits of ladybird beetles.</title>
        <authorList>
            <person name="Li H.-S."/>
            <person name="Huang Y.-H."/>
            <person name="Pang H."/>
        </authorList>
    </citation>
    <scope>NUCLEOTIDE SEQUENCE [LARGE SCALE GENOMIC DNA]</scope>
    <source>
        <strain evidence="1">SYSU_2023b</strain>
        <tissue evidence="1">Whole body</tissue>
    </source>
</reference>